<keyword evidence="4" id="KW-1185">Reference proteome</keyword>
<feature type="region of interest" description="Disordered" evidence="1">
    <location>
        <begin position="71"/>
        <end position="215"/>
    </location>
</feature>
<dbReference type="OrthoDB" id="6156415at2759"/>
<dbReference type="AlphaFoldDB" id="A0A4Z2H4K6"/>
<evidence type="ECO:0000313" key="3">
    <source>
        <dbReference type="EMBL" id="TNN60788.1"/>
    </source>
</evidence>
<proteinExistence type="predicted"/>
<dbReference type="GO" id="GO:0007018">
    <property type="term" value="P:microtubule-based movement"/>
    <property type="evidence" value="ECO:0007669"/>
    <property type="project" value="InterPro"/>
</dbReference>
<dbReference type="GO" id="GO:0003777">
    <property type="term" value="F:microtubule motor activity"/>
    <property type="evidence" value="ECO:0007669"/>
    <property type="project" value="InterPro"/>
</dbReference>
<evidence type="ECO:0000313" key="4">
    <source>
        <dbReference type="Proteomes" id="UP000314294"/>
    </source>
</evidence>
<dbReference type="PANTHER" id="PTHR21608:SF8">
    <property type="entry name" value="KINESIN-LIKE PROTEIN KIF26B"/>
    <property type="match status" value="1"/>
</dbReference>
<dbReference type="InterPro" id="IPR057090">
    <property type="entry name" value="HTH_KIF26A_B_1st"/>
</dbReference>
<organism evidence="3 4">
    <name type="scientific">Liparis tanakae</name>
    <name type="common">Tanaka's snailfish</name>
    <dbReference type="NCBI Taxonomy" id="230148"/>
    <lineage>
        <taxon>Eukaryota</taxon>
        <taxon>Metazoa</taxon>
        <taxon>Chordata</taxon>
        <taxon>Craniata</taxon>
        <taxon>Vertebrata</taxon>
        <taxon>Euteleostomi</taxon>
        <taxon>Actinopterygii</taxon>
        <taxon>Neopterygii</taxon>
        <taxon>Teleostei</taxon>
        <taxon>Neoteleostei</taxon>
        <taxon>Acanthomorphata</taxon>
        <taxon>Eupercaria</taxon>
        <taxon>Perciformes</taxon>
        <taxon>Cottioidei</taxon>
        <taxon>Cottales</taxon>
        <taxon>Liparidae</taxon>
        <taxon>Liparis</taxon>
    </lineage>
</organism>
<accession>A0A4Z2H4K6</accession>
<evidence type="ECO:0000256" key="1">
    <source>
        <dbReference type="SAM" id="MobiDB-lite"/>
    </source>
</evidence>
<dbReference type="Proteomes" id="UP000314294">
    <property type="component" value="Unassembled WGS sequence"/>
</dbReference>
<comment type="caution">
    <text evidence="3">The sequence shown here is derived from an EMBL/GenBank/DDBJ whole genome shotgun (WGS) entry which is preliminary data.</text>
</comment>
<gene>
    <name evidence="3" type="primary">KIF26B_0</name>
    <name evidence="3" type="ORF">EYF80_028958</name>
</gene>
<feature type="compositionally biased region" description="Low complexity" evidence="1">
    <location>
        <begin position="199"/>
        <end position="215"/>
    </location>
</feature>
<feature type="domain" description="Kinesin-like protein KIF26A/B helical" evidence="2">
    <location>
        <begin position="10"/>
        <end position="67"/>
    </location>
</feature>
<dbReference type="InterPro" id="IPR027640">
    <property type="entry name" value="Kinesin-like_fam"/>
</dbReference>
<name>A0A4Z2H4K6_9TELE</name>
<protein>
    <submittedName>
        <fullName evidence="3">Kinesin-like protein KIF26B</fullName>
    </submittedName>
</protein>
<dbReference type="PANTHER" id="PTHR21608">
    <property type="entry name" value="KINESIN-LIKE PROTEIN CG14535"/>
    <property type="match status" value="1"/>
</dbReference>
<sequence>MKLCHNIIQGTPAAPDPSFSLLLHDKLQVPNSSRRAWNERDSRCDVCATHLTQLKQEAVRMVLTLDQWDLSPPSSPPALFERCGSQGSAGPTGASGAPGGPGSREWIPAFLPSSSSSSVAVVSHPSSQSPSPSLSQTPTPSPSHGPLNPGHGSPTAGPTHPQPQGPGHRLGSKPSSLGLGGGADRRNGSPSSGKAAQPVTGVNSTGNNSGNGSTTALQAHQHLNRTNGGVTLYPYQDYNRWTGEQRADEFIFRYEFDGRDKNNFLMFSS</sequence>
<dbReference type="Pfam" id="PF23081">
    <property type="entry name" value="HTH_KIF26A_B_1st"/>
    <property type="match status" value="1"/>
</dbReference>
<feature type="compositionally biased region" description="Low complexity" evidence="1">
    <location>
        <begin position="108"/>
        <end position="144"/>
    </location>
</feature>
<dbReference type="EMBL" id="SRLO01000327">
    <property type="protein sequence ID" value="TNN60788.1"/>
    <property type="molecule type" value="Genomic_DNA"/>
</dbReference>
<feature type="compositionally biased region" description="Low complexity" evidence="1">
    <location>
        <begin position="84"/>
        <end position="95"/>
    </location>
</feature>
<reference evidence="3 4" key="1">
    <citation type="submission" date="2019-03" db="EMBL/GenBank/DDBJ databases">
        <title>First draft genome of Liparis tanakae, snailfish: a comprehensive survey of snailfish specific genes.</title>
        <authorList>
            <person name="Kim W."/>
            <person name="Song I."/>
            <person name="Jeong J.-H."/>
            <person name="Kim D."/>
            <person name="Kim S."/>
            <person name="Ryu S."/>
            <person name="Song J.Y."/>
            <person name="Lee S.K."/>
        </authorList>
    </citation>
    <scope>NUCLEOTIDE SEQUENCE [LARGE SCALE GENOMIC DNA]</scope>
    <source>
        <tissue evidence="3">Muscle</tissue>
    </source>
</reference>
<evidence type="ECO:0000259" key="2">
    <source>
        <dbReference type="Pfam" id="PF23081"/>
    </source>
</evidence>